<feature type="transmembrane region" description="Helical" evidence="6">
    <location>
        <begin position="181"/>
        <end position="203"/>
    </location>
</feature>
<evidence type="ECO:0000256" key="2">
    <source>
        <dbReference type="ARBA" id="ARBA00022475"/>
    </source>
</evidence>
<evidence type="ECO:0000256" key="4">
    <source>
        <dbReference type="ARBA" id="ARBA00022989"/>
    </source>
</evidence>
<feature type="transmembrane region" description="Helical" evidence="6">
    <location>
        <begin position="107"/>
        <end position="130"/>
    </location>
</feature>
<dbReference type="PANTHER" id="PTHR30213">
    <property type="entry name" value="INNER MEMBRANE PROTEIN YHJD"/>
    <property type="match status" value="1"/>
</dbReference>
<proteinExistence type="predicted"/>
<dbReference type="InterPro" id="IPR017039">
    <property type="entry name" value="Virul_fac_BrkB"/>
</dbReference>
<organism evidence="7 8">
    <name type="scientific">Albidovulum sediminicola</name>
    <dbReference type="NCBI Taxonomy" id="2984331"/>
    <lineage>
        <taxon>Bacteria</taxon>
        <taxon>Pseudomonadati</taxon>
        <taxon>Pseudomonadota</taxon>
        <taxon>Alphaproteobacteria</taxon>
        <taxon>Rhodobacterales</taxon>
        <taxon>Paracoccaceae</taxon>
        <taxon>Albidovulum</taxon>
    </lineage>
</organism>
<keyword evidence="8" id="KW-1185">Reference proteome</keyword>
<feature type="transmembrane region" description="Helical" evidence="6">
    <location>
        <begin position="142"/>
        <end position="169"/>
    </location>
</feature>
<evidence type="ECO:0000256" key="3">
    <source>
        <dbReference type="ARBA" id="ARBA00022692"/>
    </source>
</evidence>
<keyword evidence="5 6" id="KW-0472">Membrane</keyword>
<comment type="caution">
    <text evidence="7">The sequence shown here is derived from an EMBL/GenBank/DDBJ whole genome shotgun (WGS) entry which is preliminary data.</text>
</comment>
<evidence type="ECO:0000313" key="8">
    <source>
        <dbReference type="Proteomes" id="UP001652503"/>
    </source>
</evidence>
<dbReference type="PIRSF" id="PIRSF035875">
    <property type="entry name" value="RNase_BN"/>
    <property type="match status" value="1"/>
</dbReference>
<dbReference type="Proteomes" id="UP001652503">
    <property type="component" value="Unassembled WGS sequence"/>
</dbReference>
<dbReference type="EMBL" id="JAOWLA010000001">
    <property type="protein sequence ID" value="MCV2863273.1"/>
    <property type="molecule type" value="Genomic_DNA"/>
</dbReference>
<comment type="subcellular location">
    <subcellularLocation>
        <location evidence="1">Cell membrane</location>
        <topology evidence="1">Multi-pass membrane protein</topology>
    </subcellularLocation>
</comment>
<accession>A0ABT2YWM3</accession>
<feature type="transmembrane region" description="Helical" evidence="6">
    <location>
        <begin position="248"/>
        <end position="275"/>
    </location>
</feature>
<evidence type="ECO:0000313" key="7">
    <source>
        <dbReference type="EMBL" id="MCV2863273.1"/>
    </source>
</evidence>
<dbReference type="PANTHER" id="PTHR30213:SF0">
    <property type="entry name" value="UPF0761 MEMBRANE PROTEIN YIHY"/>
    <property type="match status" value="1"/>
</dbReference>
<dbReference type="RefSeq" id="WP_263719689.1">
    <property type="nucleotide sequence ID" value="NZ_JAOWLA010000001.1"/>
</dbReference>
<dbReference type="Pfam" id="PF03631">
    <property type="entry name" value="Virul_fac_BrkB"/>
    <property type="match status" value="1"/>
</dbReference>
<dbReference type="NCBIfam" id="TIGR00765">
    <property type="entry name" value="yihY_not_rbn"/>
    <property type="match status" value="1"/>
</dbReference>
<reference evidence="7 8" key="1">
    <citation type="submission" date="2022-10" db="EMBL/GenBank/DDBJ databases">
        <title>Defluviimonas sp. nov., isolated from ocean surface water.</title>
        <authorList>
            <person name="He W."/>
            <person name="Wang L."/>
            <person name="Zhang D.-F."/>
        </authorList>
    </citation>
    <scope>NUCLEOTIDE SEQUENCE [LARGE SCALE GENOMIC DNA]</scope>
    <source>
        <strain evidence="7 8">WL0075</strain>
    </source>
</reference>
<name>A0ABT2YWM3_9RHOB</name>
<evidence type="ECO:0000256" key="5">
    <source>
        <dbReference type="ARBA" id="ARBA00023136"/>
    </source>
</evidence>
<feature type="transmembrane region" description="Helical" evidence="6">
    <location>
        <begin position="215"/>
        <end position="242"/>
    </location>
</feature>
<evidence type="ECO:0000256" key="1">
    <source>
        <dbReference type="ARBA" id="ARBA00004651"/>
    </source>
</evidence>
<gene>
    <name evidence="7" type="ORF">OE647_00810</name>
</gene>
<sequence length="285" mass="30612">MGRSGNASNNHDRFSTAELLRAVWTATGDRHLSLIAAGVAFYSMLAIFPGMVALIALWSVFADPSVIDYYLVSIRDLIPAAAYDVIEGQLSALLRTGGTTTGWTTTLSLVIALYSVHSGVDALVAGLHAVHDQRRRPVLLRLVGTIALTALLFALLFAALTTVVAVPIALNFITVGPLESAILTVLPWVVLTLVVMSALLIFYRFGPSASDRVRTYVLPGAILAAVTWAAGSVGFSAYLTYFANYNRIYGSIGAVIALLVWLYMSAYVVLFGAVVNAELTRSRRR</sequence>
<protein>
    <submittedName>
        <fullName evidence="7">YihY/virulence factor BrkB family protein</fullName>
    </submittedName>
</protein>
<keyword evidence="3 6" id="KW-0812">Transmembrane</keyword>
<keyword evidence="4 6" id="KW-1133">Transmembrane helix</keyword>
<keyword evidence="2" id="KW-1003">Cell membrane</keyword>
<feature type="transmembrane region" description="Helical" evidence="6">
    <location>
        <begin position="39"/>
        <end position="61"/>
    </location>
</feature>
<evidence type="ECO:0000256" key="6">
    <source>
        <dbReference type="SAM" id="Phobius"/>
    </source>
</evidence>